<proteinExistence type="predicted"/>
<gene>
    <name evidence="2" type="ORF">OOU_Y34scaffold00666g235</name>
</gene>
<evidence type="ECO:0000256" key="1">
    <source>
        <dbReference type="SAM" id="SignalP"/>
    </source>
</evidence>
<evidence type="ECO:0000313" key="2">
    <source>
        <dbReference type="EMBL" id="ELQ36374.1"/>
    </source>
</evidence>
<reference evidence="2" key="1">
    <citation type="journal article" date="2012" name="PLoS Genet.">
        <title>Comparative analysis of the genomes of two field isolates of the rice blast fungus Magnaporthe oryzae.</title>
        <authorList>
            <person name="Xue M."/>
            <person name="Yang J."/>
            <person name="Li Z."/>
            <person name="Hu S."/>
            <person name="Yao N."/>
            <person name="Dean R.A."/>
            <person name="Zhao W."/>
            <person name="Shen M."/>
            <person name="Zhang H."/>
            <person name="Li C."/>
            <person name="Liu L."/>
            <person name="Cao L."/>
            <person name="Xu X."/>
            <person name="Xing Y."/>
            <person name="Hsiang T."/>
            <person name="Zhang Z."/>
            <person name="Xu J.R."/>
            <person name="Peng Y.L."/>
        </authorList>
    </citation>
    <scope>NUCLEOTIDE SEQUENCE</scope>
    <source>
        <strain evidence="2">Y34</strain>
    </source>
</reference>
<sequence length="114" mass="11699">MLANNILILGLAAIASAQSFVGFAAGGITCETGVSATQDEVVAAMVGPKGTLTEKRADNLATKGCNKVKAPLFKVSVQKKFILSYAFDKPTNTYTLCSVSIGGTGRGPQCSAKP</sequence>
<accession>A0AA97NUC4</accession>
<keyword evidence="1" id="KW-0732">Signal</keyword>
<name>A0AA97NUC4_PYRO3</name>
<dbReference type="Proteomes" id="UP000011086">
    <property type="component" value="Unassembled WGS sequence"/>
</dbReference>
<dbReference type="EMBL" id="JH793700">
    <property type="protein sequence ID" value="ELQ36374.1"/>
    <property type="molecule type" value="Genomic_DNA"/>
</dbReference>
<dbReference type="AlphaFoldDB" id="A0AA97NUC4"/>
<feature type="signal peptide" evidence="1">
    <location>
        <begin position="1"/>
        <end position="17"/>
    </location>
</feature>
<protein>
    <submittedName>
        <fullName evidence="2">Uncharacterized protein</fullName>
    </submittedName>
</protein>
<feature type="chain" id="PRO_5041662997" evidence="1">
    <location>
        <begin position="18"/>
        <end position="114"/>
    </location>
</feature>
<organism evidence="2">
    <name type="scientific">Pyricularia oryzae (strain Y34)</name>
    <name type="common">Rice blast fungus</name>
    <name type="synonym">Magnaporthe oryzae</name>
    <dbReference type="NCBI Taxonomy" id="1143189"/>
    <lineage>
        <taxon>Eukaryota</taxon>
        <taxon>Fungi</taxon>
        <taxon>Dikarya</taxon>
        <taxon>Ascomycota</taxon>
        <taxon>Pezizomycotina</taxon>
        <taxon>Sordariomycetes</taxon>
        <taxon>Sordariomycetidae</taxon>
        <taxon>Magnaporthales</taxon>
        <taxon>Pyriculariaceae</taxon>
        <taxon>Pyricularia</taxon>
    </lineage>
</organism>